<dbReference type="SUPFAM" id="SSF53756">
    <property type="entry name" value="UDP-Glycosyltransferase/glycogen phosphorylase"/>
    <property type="match status" value="1"/>
</dbReference>
<evidence type="ECO:0000313" key="2">
    <source>
        <dbReference type="EMBL" id="HJD98077.1"/>
    </source>
</evidence>
<evidence type="ECO:0000259" key="1">
    <source>
        <dbReference type="Pfam" id="PF00534"/>
    </source>
</evidence>
<organism evidence="2 3">
    <name type="scientific">Mailhella massiliensis</name>
    <dbReference type="NCBI Taxonomy" id="1903261"/>
    <lineage>
        <taxon>Bacteria</taxon>
        <taxon>Pseudomonadati</taxon>
        <taxon>Thermodesulfobacteriota</taxon>
        <taxon>Desulfovibrionia</taxon>
        <taxon>Desulfovibrionales</taxon>
        <taxon>Desulfovibrionaceae</taxon>
        <taxon>Mailhella</taxon>
    </lineage>
</organism>
<proteinExistence type="predicted"/>
<accession>A0A921AYA6</accession>
<dbReference type="InterPro" id="IPR001296">
    <property type="entry name" value="Glyco_trans_1"/>
</dbReference>
<dbReference type="AlphaFoldDB" id="A0A921AYA6"/>
<dbReference type="GO" id="GO:0016757">
    <property type="term" value="F:glycosyltransferase activity"/>
    <property type="evidence" value="ECO:0007669"/>
    <property type="project" value="InterPro"/>
</dbReference>
<comment type="caution">
    <text evidence="2">The sequence shown here is derived from an EMBL/GenBank/DDBJ whole genome shotgun (WGS) entry which is preliminary data.</text>
</comment>
<dbReference type="PANTHER" id="PTHR46401:SF9">
    <property type="entry name" value="MANNOSYLTRANSFERASE A"/>
    <property type="match status" value="1"/>
</dbReference>
<name>A0A921AYA6_9BACT</name>
<dbReference type="Gene3D" id="3.40.50.2000">
    <property type="entry name" value="Glycogen Phosphorylase B"/>
    <property type="match status" value="1"/>
</dbReference>
<evidence type="ECO:0000313" key="3">
    <source>
        <dbReference type="Proteomes" id="UP000698963"/>
    </source>
</evidence>
<feature type="domain" description="Glycosyl transferase family 1" evidence="1">
    <location>
        <begin position="323"/>
        <end position="463"/>
    </location>
</feature>
<dbReference type="Proteomes" id="UP000698963">
    <property type="component" value="Unassembled WGS sequence"/>
</dbReference>
<dbReference type="RefSeq" id="WP_304123477.1">
    <property type="nucleotide sequence ID" value="NZ_DYZA01000216.1"/>
</dbReference>
<dbReference type="Pfam" id="PF00534">
    <property type="entry name" value="Glycos_transf_1"/>
    <property type="match status" value="1"/>
</dbReference>
<dbReference type="PANTHER" id="PTHR46401">
    <property type="entry name" value="GLYCOSYLTRANSFERASE WBBK-RELATED"/>
    <property type="match status" value="1"/>
</dbReference>
<protein>
    <submittedName>
        <fullName evidence="2">Glycosyltransferase family 4 protein</fullName>
    </submittedName>
</protein>
<sequence length="504" mass="56521">MNKNLFFRSFAYRHLQRLPFCGFFRGNAWREAAEDAEQAFVRRLFLCGIPVLTLRELDDLVSVELGKGLPVLAVKRSSSKVCGYIGFLEIFKLRYTGVYPMPRKGMSVYPVSRRTKKFFFDIGRVRESDTKSGITRTTVSLFSAMKNLLPQGYELRPVYSRQGAFGYFYADGFHGKYASGEYDSANDMPIDIAPGDIFLSVITDFEATAVQKNALTAMKNAGVRLFSIIYDLIPLTHGQYCPDSIVEHYQQWIQVISGFHGVIADSRSVAEEYRQWRKEHWREKDGDFSISWFHLGSEVKKDAGSGGIPGSAEQVFSAMAARPSFLEVSTVEPRKGYAQALAAFELLWAKGVDVNFVMVGRPGWKVDGLIKAIEQHPENGRRLFWLKGISDEYLDKVYEAAACVLFPSEAEGFGLAVVEGARHGRPLILRDIPVFREIAGESAAYFAGKEPECLAACLETWLRRHAEGKTVSSAGIRPLTWEESAKMLLSRLPLEERGGSSCPR</sequence>
<reference evidence="2" key="2">
    <citation type="submission" date="2021-09" db="EMBL/GenBank/DDBJ databases">
        <authorList>
            <person name="Gilroy R."/>
        </authorList>
    </citation>
    <scope>NUCLEOTIDE SEQUENCE</scope>
    <source>
        <strain evidence="2">ChiGjej2B2-19336</strain>
    </source>
</reference>
<dbReference type="CDD" id="cd03809">
    <property type="entry name" value="GT4_MtfB-like"/>
    <property type="match status" value="1"/>
</dbReference>
<dbReference type="EMBL" id="DYZA01000216">
    <property type="protein sequence ID" value="HJD98077.1"/>
    <property type="molecule type" value="Genomic_DNA"/>
</dbReference>
<reference evidence="2" key="1">
    <citation type="journal article" date="2021" name="PeerJ">
        <title>Extensive microbial diversity within the chicken gut microbiome revealed by metagenomics and culture.</title>
        <authorList>
            <person name="Gilroy R."/>
            <person name="Ravi A."/>
            <person name="Getino M."/>
            <person name="Pursley I."/>
            <person name="Horton D.L."/>
            <person name="Alikhan N.F."/>
            <person name="Baker D."/>
            <person name="Gharbi K."/>
            <person name="Hall N."/>
            <person name="Watson M."/>
            <person name="Adriaenssens E.M."/>
            <person name="Foster-Nyarko E."/>
            <person name="Jarju S."/>
            <person name="Secka A."/>
            <person name="Antonio M."/>
            <person name="Oren A."/>
            <person name="Chaudhuri R.R."/>
            <person name="La Ragione R."/>
            <person name="Hildebrand F."/>
            <person name="Pallen M.J."/>
        </authorList>
    </citation>
    <scope>NUCLEOTIDE SEQUENCE</scope>
    <source>
        <strain evidence="2">ChiGjej2B2-19336</strain>
    </source>
</reference>
<gene>
    <name evidence="2" type="ORF">K8W16_10590</name>
</gene>